<protein>
    <submittedName>
        <fullName evidence="1">Uncharacterized protein</fullName>
    </submittedName>
</protein>
<proteinExistence type="predicted"/>
<dbReference type="EMBL" id="JAQIZT010000002">
    <property type="protein sequence ID" value="KAJ7007103.1"/>
    <property type="molecule type" value="Genomic_DNA"/>
</dbReference>
<evidence type="ECO:0000313" key="2">
    <source>
        <dbReference type="Proteomes" id="UP001164929"/>
    </source>
</evidence>
<accession>A0AAD6WBW9</accession>
<sequence>MTSKFPITCIIGNDIRTLETLFHGENGFDKQLNIVYRDRDGTIRMASLVAIEKLCKKINLSRVERIGGISHTLILQNDTTLVEITLEISSINSDAISIVVWRVFF</sequence>
<organism evidence="1 2">
    <name type="scientific">Populus alba x Populus x berolinensis</name>
    <dbReference type="NCBI Taxonomy" id="444605"/>
    <lineage>
        <taxon>Eukaryota</taxon>
        <taxon>Viridiplantae</taxon>
        <taxon>Streptophyta</taxon>
        <taxon>Embryophyta</taxon>
        <taxon>Tracheophyta</taxon>
        <taxon>Spermatophyta</taxon>
        <taxon>Magnoliopsida</taxon>
        <taxon>eudicotyledons</taxon>
        <taxon>Gunneridae</taxon>
        <taxon>Pentapetalae</taxon>
        <taxon>rosids</taxon>
        <taxon>fabids</taxon>
        <taxon>Malpighiales</taxon>
        <taxon>Salicaceae</taxon>
        <taxon>Saliceae</taxon>
        <taxon>Populus</taxon>
    </lineage>
</organism>
<evidence type="ECO:0000313" key="1">
    <source>
        <dbReference type="EMBL" id="KAJ7007103.1"/>
    </source>
</evidence>
<dbReference type="Proteomes" id="UP001164929">
    <property type="component" value="Chromosome 2"/>
</dbReference>
<gene>
    <name evidence="1" type="ORF">NC653_006222</name>
</gene>
<reference evidence="1" key="1">
    <citation type="journal article" date="2023" name="Mol. Ecol. Resour.">
        <title>Chromosome-level genome assembly of a triploid poplar Populus alba 'Berolinensis'.</title>
        <authorList>
            <person name="Chen S."/>
            <person name="Yu Y."/>
            <person name="Wang X."/>
            <person name="Wang S."/>
            <person name="Zhang T."/>
            <person name="Zhou Y."/>
            <person name="He R."/>
            <person name="Meng N."/>
            <person name="Wang Y."/>
            <person name="Liu W."/>
            <person name="Liu Z."/>
            <person name="Liu J."/>
            <person name="Guo Q."/>
            <person name="Huang H."/>
            <person name="Sederoff R.R."/>
            <person name="Wang G."/>
            <person name="Qu G."/>
            <person name="Chen S."/>
        </authorList>
    </citation>
    <scope>NUCLEOTIDE SEQUENCE</scope>
    <source>
        <strain evidence="1">SC-2020</strain>
    </source>
</reference>
<comment type="caution">
    <text evidence="1">The sequence shown here is derived from an EMBL/GenBank/DDBJ whole genome shotgun (WGS) entry which is preliminary data.</text>
</comment>
<dbReference type="AlphaFoldDB" id="A0AAD6WBW9"/>
<name>A0AAD6WBW9_9ROSI</name>
<keyword evidence="2" id="KW-1185">Reference proteome</keyword>